<proteinExistence type="predicted"/>
<dbReference type="InterPro" id="IPR029016">
    <property type="entry name" value="GAF-like_dom_sf"/>
</dbReference>
<dbReference type="NCBIfam" id="TIGR00229">
    <property type="entry name" value="sensory_box"/>
    <property type="match status" value="2"/>
</dbReference>
<dbReference type="SMART" id="SM00065">
    <property type="entry name" value="GAF"/>
    <property type="match status" value="1"/>
</dbReference>
<dbReference type="Gene3D" id="3.30.70.270">
    <property type="match status" value="1"/>
</dbReference>
<keyword evidence="2" id="KW-0973">c-di-GMP</keyword>
<gene>
    <name evidence="7" type="ORF">BCF53_10987</name>
</gene>
<dbReference type="InterPro" id="IPR001633">
    <property type="entry name" value="EAL_dom"/>
</dbReference>
<evidence type="ECO:0000259" key="3">
    <source>
        <dbReference type="PROSITE" id="PS50112"/>
    </source>
</evidence>
<dbReference type="EMBL" id="SLZR01000009">
    <property type="protein sequence ID" value="TCS40378.1"/>
    <property type="molecule type" value="Genomic_DNA"/>
</dbReference>
<dbReference type="InterPro" id="IPR043128">
    <property type="entry name" value="Rev_trsase/Diguanyl_cyclase"/>
</dbReference>
<feature type="domain" description="PAS" evidence="3">
    <location>
        <begin position="131"/>
        <end position="198"/>
    </location>
</feature>
<evidence type="ECO:0000256" key="2">
    <source>
        <dbReference type="ARBA" id="ARBA00022636"/>
    </source>
</evidence>
<dbReference type="Gene3D" id="3.30.450.20">
    <property type="entry name" value="PAS domain"/>
    <property type="match status" value="2"/>
</dbReference>
<dbReference type="NCBIfam" id="TIGR00254">
    <property type="entry name" value="GGDEF"/>
    <property type="match status" value="1"/>
</dbReference>
<dbReference type="InterPro" id="IPR013767">
    <property type="entry name" value="PAS_fold"/>
</dbReference>
<dbReference type="SUPFAM" id="SSF141868">
    <property type="entry name" value="EAL domain-like"/>
    <property type="match status" value="1"/>
</dbReference>
<feature type="domain" description="PAS" evidence="3">
    <location>
        <begin position="7"/>
        <end position="61"/>
    </location>
</feature>
<dbReference type="SMART" id="SM00052">
    <property type="entry name" value="EAL"/>
    <property type="match status" value="1"/>
</dbReference>
<dbReference type="InterPro" id="IPR012226">
    <property type="entry name" value="Diguanyl_cyclase/Pdiesterase"/>
</dbReference>
<evidence type="ECO:0000259" key="5">
    <source>
        <dbReference type="PROSITE" id="PS50883"/>
    </source>
</evidence>
<dbReference type="GO" id="GO:0071111">
    <property type="term" value="F:cyclic-guanylate-specific phosphodiesterase activity"/>
    <property type="evidence" value="ECO:0007669"/>
    <property type="project" value="UniProtKB-EC"/>
</dbReference>
<dbReference type="PROSITE" id="PS50112">
    <property type="entry name" value="PAS"/>
    <property type="match status" value="2"/>
</dbReference>
<dbReference type="Pfam" id="PF00989">
    <property type="entry name" value="PAS"/>
    <property type="match status" value="1"/>
</dbReference>
<dbReference type="CDD" id="cd01949">
    <property type="entry name" value="GGDEF"/>
    <property type="match status" value="1"/>
</dbReference>
<sequence length="844" mass="93227">MPDNTLFSSIFTQTLEQAIDAVVVIDANNVVMLFNRAAEQLWDIPREQVIGENVKVLVPDEIKASHDGYVNRNRETGENKIVGSSRDIEIVRKDGSIRWGSFSISKVEVGDQVLYTAFVKDVTAAVAERERTQMLSLVTDRSDNAIFITDNQWNIIYINSGFTQLLGYTEGEVYGKTPISVIAPYFSLEDVNSMRANLASGSAVHSDQRVVTKGGEEFWCSVMANPVFDEAGTLTNIVAILSEITATKLHEILHAQVIHAIASDRSLEVVMDIASRELKAFSKEVLPCIFSLAEDDHLQVLSALDFPPEFKRLSNQLQLCGEYSALKKAVHFNRDVQNTGFLQGLKPLFVSMGIRACWTSPVVGDHGESIGLIAFFKRESTGLTAIEKTLGSILESLCSLAINRENQRQQIRQLAYYDTLTDLPNRSLLFAEAESALREAKSHGQSLAVLYLDVDQFKQFNDSHGHSSGDFLLKELASRLNKLCINGDFCGRLSADEFVIIAKNKSTPELGNFVDEIRQSVAKKIHMPALTVVPSVSVGISVYPDDGHDISTLVHRADVAMNQAKSSAPGHCSYFSHELNQAVMARQKLERALQEAIETNQLNLVYQPQVNIDDGSLYGVEALARWQHPELGFVSPGEFIPLAEESGLIGRLTQWALTTACQQMAQWRANQVAVPVVSINLSPDNFHSRDLCQTILAELSAFNLQPSDILLELTEGVLLDTNPNTMKTLHEIHSHGIGFSLDDFGTGYSSLSYLRQLPIKELKLDKSFVKDLELSKTDQALSHAVIQIGQSLNLKVVAEGVENQAQLAVLREQGYPIAQGYLFARPLAPAELEAWLERSPVNAG</sequence>
<name>A0A4V6NY26_9GAMM</name>
<dbReference type="PIRSF" id="PIRSF005925">
    <property type="entry name" value="Dos"/>
    <property type="match status" value="1"/>
</dbReference>
<dbReference type="InterPro" id="IPR029787">
    <property type="entry name" value="Nucleotide_cyclase"/>
</dbReference>
<dbReference type="InterPro" id="IPR035919">
    <property type="entry name" value="EAL_sf"/>
</dbReference>
<reference evidence="7 8" key="1">
    <citation type="submission" date="2019-03" db="EMBL/GenBank/DDBJ databases">
        <title>Genomic Encyclopedia of Archaeal and Bacterial Type Strains, Phase II (KMG-II): from individual species to whole genera.</title>
        <authorList>
            <person name="Goeker M."/>
        </authorList>
    </citation>
    <scope>NUCLEOTIDE SEQUENCE [LARGE SCALE GENOMIC DNA]</scope>
    <source>
        <strain evidence="7 8">DSM 15388</strain>
    </source>
</reference>
<evidence type="ECO:0000259" key="4">
    <source>
        <dbReference type="PROSITE" id="PS50113"/>
    </source>
</evidence>
<dbReference type="OrthoDB" id="9804951at2"/>
<dbReference type="SMART" id="SM00086">
    <property type="entry name" value="PAC"/>
    <property type="match status" value="2"/>
</dbReference>
<dbReference type="CDD" id="cd01948">
    <property type="entry name" value="EAL"/>
    <property type="match status" value="1"/>
</dbReference>
<dbReference type="RefSeq" id="WP_132701888.1">
    <property type="nucleotide sequence ID" value="NZ_SLZR01000009.1"/>
</dbReference>
<dbReference type="EC" id="3.1.4.52" evidence="1"/>
<dbReference type="CDD" id="cd00130">
    <property type="entry name" value="PAS"/>
    <property type="match status" value="2"/>
</dbReference>
<dbReference type="FunFam" id="3.20.20.450:FF:000001">
    <property type="entry name" value="Cyclic di-GMP phosphodiesterase yahA"/>
    <property type="match status" value="1"/>
</dbReference>
<dbReference type="InterPro" id="IPR003018">
    <property type="entry name" value="GAF"/>
</dbReference>
<dbReference type="Pfam" id="PF00563">
    <property type="entry name" value="EAL"/>
    <property type="match status" value="1"/>
</dbReference>
<dbReference type="InterPro" id="IPR001610">
    <property type="entry name" value="PAC"/>
</dbReference>
<dbReference type="Gene3D" id="3.30.450.40">
    <property type="match status" value="1"/>
</dbReference>
<keyword evidence="8" id="KW-1185">Reference proteome</keyword>
<dbReference type="InterPro" id="IPR000160">
    <property type="entry name" value="GGDEF_dom"/>
</dbReference>
<dbReference type="InterPro" id="IPR035965">
    <property type="entry name" value="PAS-like_dom_sf"/>
</dbReference>
<dbReference type="InterPro" id="IPR000014">
    <property type="entry name" value="PAS"/>
</dbReference>
<evidence type="ECO:0000259" key="6">
    <source>
        <dbReference type="PROSITE" id="PS50887"/>
    </source>
</evidence>
<dbReference type="Gene3D" id="3.20.20.450">
    <property type="entry name" value="EAL domain"/>
    <property type="match status" value="1"/>
</dbReference>
<accession>A0A4V6NY26</accession>
<organism evidence="7 8">
    <name type="scientific">Reinekea marinisedimentorum</name>
    <dbReference type="NCBI Taxonomy" id="230495"/>
    <lineage>
        <taxon>Bacteria</taxon>
        <taxon>Pseudomonadati</taxon>
        <taxon>Pseudomonadota</taxon>
        <taxon>Gammaproteobacteria</taxon>
        <taxon>Oceanospirillales</taxon>
        <taxon>Saccharospirillaceae</taxon>
        <taxon>Reinekea</taxon>
    </lineage>
</organism>
<feature type="domain" description="GGDEF" evidence="6">
    <location>
        <begin position="445"/>
        <end position="579"/>
    </location>
</feature>
<dbReference type="SMART" id="SM00267">
    <property type="entry name" value="GGDEF"/>
    <property type="match status" value="1"/>
</dbReference>
<dbReference type="InterPro" id="IPR052155">
    <property type="entry name" value="Biofilm_reg_signaling"/>
</dbReference>
<evidence type="ECO:0000313" key="8">
    <source>
        <dbReference type="Proteomes" id="UP000295793"/>
    </source>
</evidence>
<dbReference type="PANTHER" id="PTHR44757:SF2">
    <property type="entry name" value="BIOFILM ARCHITECTURE MAINTENANCE PROTEIN MBAA"/>
    <property type="match status" value="1"/>
</dbReference>
<feature type="domain" description="EAL" evidence="5">
    <location>
        <begin position="586"/>
        <end position="840"/>
    </location>
</feature>
<dbReference type="InterPro" id="IPR000700">
    <property type="entry name" value="PAS-assoc_C"/>
</dbReference>
<dbReference type="SMART" id="SM00091">
    <property type="entry name" value="PAS"/>
    <property type="match status" value="2"/>
</dbReference>
<dbReference type="Proteomes" id="UP000295793">
    <property type="component" value="Unassembled WGS sequence"/>
</dbReference>
<evidence type="ECO:0000256" key="1">
    <source>
        <dbReference type="ARBA" id="ARBA00012282"/>
    </source>
</evidence>
<dbReference type="SUPFAM" id="SSF55073">
    <property type="entry name" value="Nucleotide cyclase"/>
    <property type="match status" value="1"/>
</dbReference>
<dbReference type="SUPFAM" id="SSF55785">
    <property type="entry name" value="PYP-like sensor domain (PAS domain)"/>
    <property type="match status" value="2"/>
</dbReference>
<dbReference type="PANTHER" id="PTHR44757">
    <property type="entry name" value="DIGUANYLATE CYCLASE DGCP"/>
    <property type="match status" value="1"/>
</dbReference>
<dbReference type="AlphaFoldDB" id="A0A4V6NY26"/>
<comment type="caution">
    <text evidence="7">The sequence shown here is derived from an EMBL/GenBank/DDBJ whole genome shotgun (WGS) entry which is preliminary data.</text>
</comment>
<feature type="domain" description="PAC" evidence="4">
    <location>
        <begin position="204"/>
        <end position="256"/>
    </location>
</feature>
<protein>
    <recommendedName>
        <fullName evidence="1">cyclic-guanylate-specific phosphodiesterase</fullName>
        <ecNumber evidence="1">3.1.4.52</ecNumber>
    </recommendedName>
</protein>
<dbReference type="Pfam" id="PF00990">
    <property type="entry name" value="GGDEF"/>
    <property type="match status" value="1"/>
</dbReference>
<dbReference type="SUPFAM" id="SSF55781">
    <property type="entry name" value="GAF domain-like"/>
    <property type="match status" value="1"/>
</dbReference>
<dbReference type="PROSITE" id="PS50883">
    <property type="entry name" value="EAL"/>
    <property type="match status" value="1"/>
</dbReference>
<evidence type="ECO:0000313" key="7">
    <source>
        <dbReference type="EMBL" id="TCS40378.1"/>
    </source>
</evidence>
<dbReference type="PROSITE" id="PS50113">
    <property type="entry name" value="PAC"/>
    <property type="match status" value="1"/>
</dbReference>
<dbReference type="GO" id="GO:0006355">
    <property type="term" value="P:regulation of DNA-templated transcription"/>
    <property type="evidence" value="ECO:0007669"/>
    <property type="project" value="InterPro"/>
</dbReference>
<dbReference type="PROSITE" id="PS50887">
    <property type="entry name" value="GGDEF"/>
    <property type="match status" value="1"/>
</dbReference>
<dbReference type="Pfam" id="PF13426">
    <property type="entry name" value="PAS_9"/>
    <property type="match status" value="1"/>
</dbReference>